<dbReference type="RefSeq" id="WP_139457556.1">
    <property type="nucleotide sequence ID" value="NZ_VDCH01000026.1"/>
</dbReference>
<keyword evidence="2" id="KW-0808">Transferase</keyword>
<dbReference type="PANTHER" id="PTHR22916:SF3">
    <property type="entry name" value="UDP-GLCNAC:BETAGAL BETA-1,3-N-ACETYLGLUCOSAMINYLTRANSFERASE-LIKE PROTEIN 1"/>
    <property type="match status" value="1"/>
</dbReference>
<dbReference type="CDD" id="cd00761">
    <property type="entry name" value="Glyco_tranf_GTA_type"/>
    <property type="match status" value="1"/>
</dbReference>
<dbReference type="OrthoDB" id="396512at2"/>
<protein>
    <submittedName>
        <fullName evidence="2">Glycosyltransferase family 2 protein</fullName>
    </submittedName>
</protein>
<feature type="domain" description="Glycosyltransferase 2-like" evidence="1">
    <location>
        <begin position="29"/>
        <end position="159"/>
    </location>
</feature>
<dbReference type="AlphaFoldDB" id="A0A5C4S367"/>
<sequence length="396" mass="45134">MVWNGFGGDEMKCSLLYDSRNDGDEILISYIIPLFNTERYVLEAIESISCASGKDIEIIVVDDGSTDNSANIVLDWMRNALLPCVLIKQPNSGPSAARMFGISYARGEYIGFCDSDDFINVAAFKKAISIAKSYECDVIFLRSVVFDSVTGESYDFYDTYWWDHILKDRGFAVVTATSAPAVFRLEPNANTRLLKRSFIEKERLSFPVGLDFFEDFTFHVAELAAAKIFMYDKTGYYYRVNRSGKLTEQKSAKRFDMLKSVDLAFKEASSRNVDLLGWSYIICIASRVMYWCGQNTLVKDRKRFFELATELIQKNVSKELYDTCMDTFIDKQERVLLSALKVGAVNFLVTHASEGRIRAIDTLPLMLSKDYGKASRDVVVKIFLFKVKSIFLYKKQ</sequence>
<accession>A0A5C4S367</accession>
<reference evidence="2 3" key="1">
    <citation type="submission" date="2019-05" db="EMBL/GenBank/DDBJ databases">
        <title>Draft Whole-Genome sequence of the green sulfur bacterium Chlorobaculum thiosulfatiphilum DSM 249.</title>
        <authorList>
            <person name="Meyer T.E."/>
            <person name="Kyndt J.A."/>
        </authorList>
    </citation>
    <scope>NUCLEOTIDE SEQUENCE [LARGE SCALE GENOMIC DNA]</scope>
    <source>
        <strain evidence="2 3">DSM 249</strain>
    </source>
</reference>
<dbReference type="GO" id="GO:0016758">
    <property type="term" value="F:hexosyltransferase activity"/>
    <property type="evidence" value="ECO:0007669"/>
    <property type="project" value="UniProtKB-ARBA"/>
</dbReference>
<evidence type="ECO:0000313" key="3">
    <source>
        <dbReference type="Proteomes" id="UP000308271"/>
    </source>
</evidence>
<dbReference type="PANTHER" id="PTHR22916">
    <property type="entry name" value="GLYCOSYLTRANSFERASE"/>
    <property type="match status" value="1"/>
</dbReference>
<dbReference type="Pfam" id="PF00535">
    <property type="entry name" value="Glycos_transf_2"/>
    <property type="match status" value="1"/>
</dbReference>
<dbReference type="InterPro" id="IPR001173">
    <property type="entry name" value="Glyco_trans_2-like"/>
</dbReference>
<dbReference type="Proteomes" id="UP000308271">
    <property type="component" value="Unassembled WGS sequence"/>
</dbReference>
<organism evidence="2 3">
    <name type="scientific">Chlorobaculum thiosulfatiphilum</name>
    <name type="common">Chlorobium limicola f.sp. thiosulfatophilum</name>
    <dbReference type="NCBI Taxonomy" id="115852"/>
    <lineage>
        <taxon>Bacteria</taxon>
        <taxon>Pseudomonadati</taxon>
        <taxon>Chlorobiota</taxon>
        <taxon>Chlorobiia</taxon>
        <taxon>Chlorobiales</taxon>
        <taxon>Chlorobiaceae</taxon>
        <taxon>Chlorobaculum</taxon>
    </lineage>
</organism>
<comment type="caution">
    <text evidence="2">The sequence shown here is derived from an EMBL/GenBank/DDBJ whole genome shotgun (WGS) entry which is preliminary data.</text>
</comment>
<evidence type="ECO:0000313" key="2">
    <source>
        <dbReference type="EMBL" id="TNJ37592.1"/>
    </source>
</evidence>
<keyword evidence="3" id="KW-1185">Reference proteome</keyword>
<gene>
    <name evidence="2" type="ORF">FGF66_10295</name>
</gene>
<dbReference type="EMBL" id="VDCH01000026">
    <property type="protein sequence ID" value="TNJ37592.1"/>
    <property type="molecule type" value="Genomic_DNA"/>
</dbReference>
<name>A0A5C4S367_CHLTI</name>
<proteinExistence type="predicted"/>
<dbReference type="SUPFAM" id="SSF53448">
    <property type="entry name" value="Nucleotide-diphospho-sugar transferases"/>
    <property type="match status" value="1"/>
</dbReference>
<dbReference type="InterPro" id="IPR029044">
    <property type="entry name" value="Nucleotide-diphossugar_trans"/>
</dbReference>
<evidence type="ECO:0000259" key="1">
    <source>
        <dbReference type="Pfam" id="PF00535"/>
    </source>
</evidence>
<dbReference type="Gene3D" id="3.90.550.10">
    <property type="entry name" value="Spore Coat Polysaccharide Biosynthesis Protein SpsA, Chain A"/>
    <property type="match status" value="1"/>
</dbReference>